<dbReference type="InterPro" id="IPR006626">
    <property type="entry name" value="PbH1"/>
</dbReference>
<dbReference type="InterPro" id="IPR048482">
    <property type="entry name" value="GH141_ins"/>
</dbReference>
<dbReference type="SUPFAM" id="SSF51126">
    <property type="entry name" value="Pectin lyase-like"/>
    <property type="match status" value="1"/>
</dbReference>
<dbReference type="InterPro" id="IPR008965">
    <property type="entry name" value="CBM2/CBM3_carb-bd_dom_sf"/>
</dbReference>
<dbReference type="InterPro" id="IPR008964">
    <property type="entry name" value="Invasin/intimin_cell_adhesion"/>
</dbReference>
<dbReference type="GO" id="GO:0030246">
    <property type="term" value="F:carbohydrate binding"/>
    <property type="evidence" value="ECO:0007669"/>
    <property type="project" value="InterPro"/>
</dbReference>
<dbReference type="Proteomes" id="UP000078454">
    <property type="component" value="Unassembled WGS sequence"/>
</dbReference>
<dbReference type="OrthoDB" id="9808066at2"/>
<accession>A0A198AQD1</accession>
<evidence type="ECO:0000313" key="2">
    <source>
        <dbReference type="EMBL" id="OAS23073.1"/>
    </source>
</evidence>
<dbReference type="CDD" id="cd08547">
    <property type="entry name" value="Type_II_cohesin"/>
    <property type="match status" value="1"/>
</dbReference>
<reference evidence="2 3" key="1">
    <citation type="submission" date="2016-05" db="EMBL/GenBank/DDBJ databases">
        <title>Paenibacillus sp. 1ZS3-15 nov., isolated from the rhizosphere soil.</title>
        <authorList>
            <person name="Zhang X.X."/>
            <person name="Zhang J."/>
        </authorList>
    </citation>
    <scope>NUCLEOTIDE SEQUENCE [LARGE SCALE GENOMIC DNA]</scope>
    <source>
        <strain evidence="2 3">1ZS3-15</strain>
    </source>
</reference>
<protein>
    <recommendedName>
        <fullName evidence="1">GH141-like insertion domain-containing protein</fullName>
    </recommendedName>
</protein>
<evidence type="ECO:0000259" key="1">
    <source>
        <dbReference type="Pfam" id="PF21231"/>
    </source>
</evidence>
<keyword evidence="3" id="KW-1185">Reference proteome</keyword>
<dbReference type="RefSeq" id="WP_068661922.1">
    <property type="nucleotide sequence ID" value="NZ_LYPB01000042.1"/>
</dbReference>
<organism evidence="2 3">
    <name type="scientific">Paenibacillus oryzisoli</name>
    <dbReference type="NCBI Taxonomy" id="1850517"/>
    <lineage>
        <taxon>Bacteria</taxon>
        <taxon>Bacillati</taxon>
        <taxon>Bacillota</taxon>
        <taxon>Bacilli</taxon>
        <taxon>Bacillales</taxon>
        <taxon>Paenibacillaceae</taxon>
        <taxon>Paenibacillus</taxon>
    </lineage>
</organism>
<dbReference type="SUPFAM" id="SSF49373">
    <property type="entry name" value="Invasin/intimin cell-adhesion fragments"/>
    <property type="match status" value="1"/>
</dbReference>
<dbReference type="Gene3D" id="2.60.40.680">
    <property type="match status" value="1"/>
</dbReference>
<dbReference type="Gene3D" id="2.60.40.1080">
    <property type="match status" value="2"/>
</dbReference>
<dbReference type="PANTHER" id="PTHR36453:SF1">
    <property type="entry name" value="RIGHT HANDED BETA HELIX DOMAIN-CONTAINING PROTEIN"/>
    <property type="match status" value="1"/>
</dbReference>
<dbReference type="PANTHER" id="PTHR36453">
    <property type="entry name" value="SECRETED PROTEIN-RELATED"/>
    <property type="match status" value="1"/>
</dbReference>
<proteinExistence type="predicted"/>
<dbReference type="SUPFAM" id="SSF49384">
    <property type="entry name" value="Carbohydrate-binding domain"/>
    <property type="match status" value="1"/>
</dbReference>
<dbReference type="InterPro" id="IPR012334">
    <property type="entry name" value="Pectin_lyas_fold"/>
</dbReference>
<gene>
    <name evidence="2" type="ORF">A8708_23220</name>
</gene>
<dbReference type="Gene3D" id="2.160.20.10">
    <property type="entry name" value="Single-stranded right-handed beta-helix, Pectin lyase-like"/>
    <property type="match status" value="2"/>
</dbReference>
<dbReference type="EMBL" id="LYPB01000042">
    <property type="protein sequence ID" value="OAS23073.1"/>
    <property type="molecule type" value="Genomic_DNA"/>
</dbReference>
<name>A0A198AQD1_9BACL</name>
<dbReference type="SMART" id="SM00710">
    <property type="entry name" value="PbH1"/>
    <property type="match status" value="7"/>
</dbReference>
<feature type="domain" description="GH141-like insertion" evidence="1">
    <location>
        <begin position="150"/>
        <end position="273"/>
    </location>
</feature>
<comment type="caution">
    <text evidence="2">The sequence shown here is derived from an EMBL/GenBank/DDBJ whole genome shotgun (WGS) entry which is preliminary data.</text>
</comment>
<dbReference type="InterPro" id="IPR011050">
    <property type="entry name" value="Pectin_lyase_fold/virulence"/>
</dbReference>
<evidence type="ECO:0000313" key="3">
    <source>
        <dbReference type="Proteomes" id="UP000078454"/>
    </source>
</evidence>
<dbReference type="STRING" id="1850517.A8708_23220"/>
<sequence>MKMRGKQVIAGVMAAWMALFIGVFPPNAAYGEEPEIMESGVQAAYYVSNEGNDANPGTEALPFATLQKAQQVVRDVNDEMTGDIMVYLRGGRYSQTTTWLLNESDSGSGGHSVIYAAYGNEKPVIEGGRDITGWTLYDEDNDIYAASAVGLETRQLYINGIRATRARMEGGLTNSVKTSTGYVSDDLWLADLQRPSEVEAVFKGAWTSPRVRVQSITAQSGKAAITLNSALWSSVMNRSHLEQWYLENAYEFLNEAGEWYLDDQSETIYYKPRPGENMGSAVVTAPVLENLITIAGGSVSSPVHHIRFEGIGFAYSTWMQPTDEGGWIDEQNNYKVGTLELPKAAITVQYAQNMAFERNDFSRMGGTGVNLLAGVQNYLIQGNRFYDISGSAINAGQTSKKTAAIYNPTDEREILKNNDILNNYIHEIGVEYKSSTAVTVAFPMDIDISHNEIFNVPYSGISFFGSVYAPVTTTVNAKVQDNFIHHLMGDGIFDGGAIYAFGVTGGTTLNPNIISGNYIKNQMNRYSTIYMDQSSDYWKIENNVVDLRTTPIWDDIYDTNWAFTNINTHDIVLDNNYSTTSAFWNKSSSDSNVKTNDHIHPDGNWPIEAQAIIANAGLQSAYQDIAQGTIEILNVPDALNLASEDTVTLPLQAETGHGASINLASAQTYYVSEDPSIATVNGSGMVTAVDSGHTAIVMYVYYMGSLVRKVIDVYVDDELDDIEVYYALENVKHIVPASMTFAPGSTRQLVARGITREGQILGGTDMSISSSNTSVATVVYGLLHTLAPGTAELTFTSSLNGVSVNKVVEMIVVDFSDENSLEVPAYSLNGAIRDPRNWYSKLTSGTITPSEGILDIDTPGSGYAIYEDRTFGDELLSMNMKINATGGWPSIVLRSQKVEKDFAATDNSLYMICFKPNIIELHRFSGGVRTVFFGEISGFGSLGAASYPNTSIPFHETHFVQAGAVTESNGVRIILNVDGVNVFTYVDTSPDRITEDGYFGLYARSGSMTLSETNLGLPGEDVWPIAEEPSASLTGVAKAITNLNTTLTGAVVPNSTLNLTVAEITYDPNIFEFKAVSSLRDDIAVSVTGAVYGTVQLTFSGTGTTINGYNAIDLFAATFKAKTVTPSSEILLSGISLTDMNENVVVTDSVGKQMVVSAPVAGGIYESFDTYSTGNISGASGYVVSPTNLGYSTIQNYPTDADKSMYLYKTSTTDTASTTTTKIYSTAGIAGKVKASYQVMKESGVTNPQSFVNFRDKSGKVIATVILDSTLRVKLNQDYTLVSTAYLQENMWYQVTLELDFDAHTASVKVQEMAGAGRTWTSGLQSMQNVLAANISRVEYVLWSTRTGAYYYNNLVIEPIGS</sequence>
<dbReference type="Pfam" id="PF21231">
    <property type="entry name" value="GH141_M"/>
    <property type="match status" value="1"/>
</dbReference>